<dbReference type="Proteomes" id="UP000051256">
    <property type="component" value="Unassembled WGS sequence"/>
</dbReference>
<dbReference type="STRING" id="1423802.FC56_GL000414"/>
<dbReference type="SUPFAM" id="SSF56300">
    <property type="entry name" value="Metallo-dependent phosphatases"/>
    <property type="match status" value="1"/>
</dbReference>
<accession>A0A0R2CPJ3</accession>
<feature type="domain" description="Calcineurin-like phosphoesterase" evidence="3">
    <location>
        <begin position="1"/>
        <end position="146"/>
    </location>
</feature>
<dbReference type="Pfam" id="PF12850">
    <property type="entry name" value="Metallophos_2"/>
    <property type="match status" value="1"/>
</dbReference>
<dbReference type="AlphaFoldDB" id="A0A0R2CPJ3"/>
<protein>
    <recommendedName>
        <fullName evidence="2">Phosphoesterase</fullName>
        <ecNumber evidence="2">3.1.4.-</ecNumber>
    </recommendedName>
</protein>
<reference evidence="4 5" key="1">
    <citation type="journal article" date="2015" name="Genome Announc.">
        <title>Expanding the biotechnology potential of lactobacilli through comparative genomics of 213 strains and associated genera.</title>
        <authorList>
            <person name="Sun Z."/>
            <person name="Harris H.M."/>
            <person name="McCann A."/>
            <person name="Guo C."/>
            <person name="Argimon S."/>
            <person name="Zhang W."/>
            <person name="Yang X."/>
            <person name="Jeffery I.B."/>
            <person name="Cooney J.C."/>
            <person name="Kagawa T.F."/>
            <person name="Liu W."/>
            <person name="Song Y."/>
            <person name="Salvetti E."/>
            <person name="Wrobel A."/>
            <person name="Rasinkangas P."/>
            <person name="Parkhill J."/>
            <person name="Rea M.C."/>
            <person name="O'Sullivan O."/>
            <person name="Ritari J."/>
            <person name="Douillard F.P."/>
            <person name="Paul Ross R."/>
            <person name="Yang R."/>
            <person name="Briner A.E."/>
            <person name="Felis G.E."/>
            <person name="de Vos W.M."/>
            <person name="Barrangou R."/>
            <person name="Klaenhammer T.R."/>
            <person name="Caufield P.W."/>
            <person name="Cui Y."/>
            <person name="Zhang H."/>
            <person name="O'Toole P.W."/>
        </authorList>
    </citation>
    <scope>NUCLEOTIDE SEQUENCE [LARGE SCALE GENOMIC DNA]</scope>
    <source>
        <strain evidence="4 5">DSM 24302</strain>
    </source>
</reference>
<dbReference type="InterPro" id="IPR024654">
    <property type="entry name" value="Calcineurin-like_PHP_lpxH"/>
</dbReference>
<organism evidence="4 5">
    <name type="scientific">Lentilactobacillus senioris DSM 24302 = JCM 17472</name>
    <dbReference type="NCBI Taxonomy" id="1423802"/>
    <lineage>
        <taxon>Bacteria</taxon>
        <taxon>Bacillati</taxon>
        <taxon>Bacillota</taxon>
        <taxon>Bacilli</taxon>
        <taxon>Lactobacillales</taxon>
        <taxon>Lactobacillaceae</taxon>
        <taxon>Lentilactobacillus</taxon>
    </lineage>
</organism>
<sequence length="174" mass="19395">MKLLVVSDSHGDRQIIADLLDHYQDQVEAVIHCGDSELKATDSLLDRLTMVQGNMDLANFPLIQKKIIDNQTILVTHGHRFGVNGGLLKLELLAQQENANLVFFGHTHQLGAEISHGQIFINPGSIAQPRGKYAFIGGTYAIVETLNNQVTVKFYDRNFDPIPELECHFNEGDD</sequence>
<evidence type="ECO:0000256" key="2">
    <source>
        <dbReference type="RuleBase" id="RU362039"/>
    </source>
</evidence>
<dbReference type="EMBL" id="AYZR01000008">
    <property type="protein sequence ID" value="KRM93697.1"/>
    <property type="molecule type" value="Genomic_DNA"/>
</dbReference>
<keyword evidence="5" id="KW-1185">Reference proteome</keyword>
<dbReference type="InterPro" id="IPR041802">
    <property type="entry name" value="MPP_YfcE"/>
</dbReference>
<comment type="cofactor">
    <cofactor evidence="2">
        <name>a divalent metal cation</name>
        <dbReference type="ChEBI" id="CHEBI:60240"/>
    </cofactor>
</comment>
<dbReference type="RefSeq" id="WP_056978231.1">
    <property type="nucleotide sequence ID" value="NZ_AYZR01000008.1"/>
</dbReference>
<keyword evidence="2" id="KW-0479">Metal-binding</keyword>
<dbReference type="GO" id="GO:0016787">
    <property type="term" value="F:hydrolase activity"/>
    <property type="evidence" value="ECO:0007669"/>
    <property type="project" value="UniProtKB-UniRule"/>
</dbReference>
<comment type="caution">
    <text evidence="4">The sequence shown here is derived from an EMBL/GenBank/DDBJ whole genome shotgun (WGS) entry which is preliminary data.</text>
</comment>
<comment type="similarity">
    <text evidence="1 2">Belongs to the metallophosphoesterase superfamily. YfcE family.</text>
</comment>
<dbReference type="PANTHER" id="PTHR11124">
    <property type="entry name" value="VACUOLAR SORTING PROTEIN VPS29"/>
    <property type="match status" value="1"/>
</dbReference>
<evidence type="ECO:0000313" key="5">
    <source>
        <dbReference type="Proteomes" id="UP000051256"/>
    </source>
</evidence>
<dbReference type="NCBIfam" id="TIGR00040">
    <property type="entry name" value="yfcE"/>
    <property type="match status" value="1"/>
</dbReference>
<dbReference type="Gene3D" id="3.60.21.10">
    <property type="match status" value="1"/>
</dbReference>
<evidence type="ECO:0000313" key="4">
    <source>
        <dbReference type="EMBL" id="KRM93697.1"/>
    </source>
</evidence>
<evidence type="ECO:0000256" key="1">
    <source>
        <dbReference type="ARBA" id="ARBA00008950"/>
    </source>
</evidence>
<dbReference type="GO" id="GO:0046872">
    <property type="term" value="F:metal ion binding"/>
    <property type="evidence" value="ECO:0007669"/>
    <property type="project" value="UniProtKB-KW"/>
</dbReference>
<dbReference type="EC" id="3.1.4.-" evidence="2"/>
<gene>
    <name evidence="4" type="ORF">FC56_GL000414</name>
</gene>
<dbReference type="InterPro" id="IPR029052">
    <property type="entry name" value="Metallo-depent_PP-like"/>
</dbReference>
<evidence type="ECO:0000259" key="3">
    <source>
        <dbReference type="Pfam" id="PF12850"/>
    </source>
</evidence>
<dbReference type="InterPro" id="IPR000979">
    <property type="entry name" value="Phosphodiesterase_MJ0936/Vps29"/>
</dbReference>
<dbReference type="PATRIC" id="fig|1423802.4.peg.425"/>
<dbReference type="CDD" id="cd00841">
    <property type="entry name" value="MPP_YfcE"/>
    <property type="match status" value="1"/>
</dbReference>
<name>A0A0R2CPJ3_9LACO</name>
<proteinExistence type="inferred from homology"/>